<dbReference type="InParanoid" id="A0A395JI93"/>
<dbReference type="PANTHER" id="PTHR12901">
    <property type="entry name" value="SPERM PROTEIN HOMOLOG"/>
    <property type="match status" value="1"/>
</dbReference>
<dbReference type="RefSeq" id="WP_113955794.1">
    <property type="nucleotide sequence ID" value="NZ_QNRT01000008.1"/>
</dbReference>
<comment type="similarity">
    <text evidence="1">Belongs to the ribosome association toxin RatA family.</text>
</comment>
<accession>A0A395JI93</accession>
<dbReference type="Proteomes" id="UP000253083">
    <property type="component" value="Unassembled WGS sequence"/>
</dbReference>
<evidence type="ECO:0000313" key="4">
    <source>
        <dbReference type="EMBL" id="RBP48316.1"/>
    </source>
</evidence>
<keyword evidence="2" id="KW-1277">Toxin-antitoxin system</keyword>
<sequence length="143" mass="16125">MKVSRSALLPYSAAQMFDVIADVRSYPAFLNWCDGMEILDESHEEVVAKLVIAYSKLKFSFTTRNLMQRHESVAMTLVKGPFSNLQGEWLITTLNDTACKVSLDMEFEFESTLTQKVFGGVFQSVIAAQLDAFHNRAKQLYGV</sequence>
<feature type="domain" description="Coenzyme Q-binding protein COQ10 START" evidence="3">
    <location>
        <begin position="9"/>
        <end position="133"/>
    </location>
</feature>
<evidence type="ECO:0000256" key="1">
    <source>
        <dbReference type="ARBA" id="ARBA00008918"/>
    </source>
</evidence>
<evidence type="ECO:0000259" key="3">
    <source>
        <dbReference type="Pfam" id="PF03364"/>
    </source>
</evidence>
<dbReference type="InterPro" id="IPR005031">
    <property type="entry name" value="COQ10_START"/>
</dbReference>
<protein>
    <submittedName>
        <fullName evidence="4">Ribosome-associated toxin RatA of RatAB toxin-antitoxin module</fullName>
    </submittedName>
</protein>
<gene>
    <name evidence="4" type="ORF">DFR28_10845</name>
</gene>
<dbReference type="GO" id="GO:0045333">
    <property type="term" value="P:cellular respiration"/>
    <property type="evidence" value="ECO:0007669"/>
    <property type="project" value="InterPro"/>
</dbReference>
<dbReference type="FunCoup" id="A0A395JI93">
    <property type="interactions" value="229"/>
</dbReference>
<organism evidence="4 5">
    <name type="scientific">Arenicella xantha</name>
    <dbReference type="NCBI Taxonomy" id="644221"/>
    <lineage>
        <taxon>Bacteria</taxon>
        <taxon>Pseudomonadati</taxon>
        <taxon>Pseudomonadota</taxon>
        <taxon>Gammaproteobacteria</taxon>
        <taxon>Arenicellales</taxon>
        <taxon>Arenicellaceae</taxon>
        <taxon>Arenicella</taxon>
    </lineage>
</organism>
<dbReference type="AlphaFoldDB" id="A0A395JI93"/>
<reference evidence="4 5" key="1">
    <citation type="submission" date="2018-06" db="EMBL/GenBank/DDBJ databases">
        <title>Genomic Encyclopedia of Type Strains, Phase IV (KMG-IV): sequencing the most valuable type-strain genomes for metagenomic binning, comparative biology and taxonomic classification.</title>
        <authorList>
            <person name="Goeker M."/>
        </authorList>
    </citation>
    <scope>NUCLEOTIDE SEQUENCE [LARGE SCALE GENOMIC DNA]</scope>
    <source>
        <strain evidence="4 5">DSM 24032</strain>
    </source>
</reference>
<name>A0A395JI93_9GAMM</name>
<dbReference type="Pfam" id="PF03364">
    <property type="entry name" value="Polyketide_cyc"/>
    <property type="match status" value="1"/>
</dbReference>
<dbReference type="CDD" id="cd07813">
    <property type="entry name" value="COQ10p_like"/>
    <property type="match status" value="1"/>
</dbReference>
<dbReference type="EMBL" id="QNRT01000008">
    <property type="protein sequence ID" value="RBP48316.1"/>
    <property type="molecule type" value="Genomic_DNA"/>
</dbReference>
<dbReference type="PANTHER" id="PTHR12901:SF10">
    <property type="entry name" value="COENZYME Q-BINDING PROTEIN COQ10, MITOCHONDRIAL"/>
    <property type="match status" value="1"/>
</dbReference>
<dbReference type="InterPro" id="IPR044996">
    <property type="entry name" value="COQ10-like"/>
</dbReference>
<dbReference type="GO" id="GO:0048039">
    <property type="term" value="F:ubiquinone binding"/>
    <property type="evidence" value="ECO:0007669"/>
    <property type="project" value="InterPro"/>
</dbReference>
<comment type="caution">
    <text evidence="4">The sequence shown here is derived from an EMBL/GenBank/DDBJ whole genome shotgun (WGS) entry which is preliminary data.</text>
</comment>
<proteinExistence type="inferred from homology"/>
<evidence type="ECO:0000256" key="2">
    <source>
        <dbReference type="ARBA" id="ARBA00022649"/>
    </source>
</evidence>
<evidence type="ECO:0000313" key="5">
    <source>
        <dbReference type="Proteomes" id="UP000253083"/>
    </source>
</evidence>
<dbReference type="SUPFAM" id="SSF55961">
    <property type="entry name" value="Bet v1-like"/>
    <property type="match status" value="1"/>
</dbReference>
<keyword evidence="5" id="KW-1185">Reference proteome</keyword>
<dbReference type="InterPro" id="IPR023393">
    <property type="entry name" value="START-like_dom_sf"/>
</dbReference>
<dbReference type="OrthoDB" id="9804759at2"/>
<dbReference type="Gene3D" id="3.30.530.20">
    <property type="match status" value="1"/>
</dbReference>